<evidence type="ECO:0000256" key="1">
    <source>
        <dbReference type="SAM" id="Coils"/>
    </source>
</evidence>
<dbReference type="RefSeq" id="WP_076614820.1">
    <property type="nucleotide sequence ID" value="NZ_CP010629.1"/>
</dbReference>
<dbReference type="AlphaFoldDB" id="A0A2I7K7Y4"/>
<evidence type="ECO:0000313" key="2">
    <source>
        <dbReference type="EMBL" id="AUQ98719.1"/>
    </source>
</evidence>
<dbReference type="EMBL" id="CP010725">
    <property type="protein sequence ID" value="AUQ98719.1"/>
    <property type="molecule type" value="Genomic_DNA"/>
</dbReference>
<reference evidence="2 3" key="2">
    <citation type="journal article" date="2017" name="Genome Biol. Evol.">
        <title>Trajectories and Drivers of Genome Evolution in Surface-Associated Marine Phaeobacter.</title>
        <authorList>
            <person name="Freese H.M."/>
            <person name="Sikorski J."/>
            <person name="Bunk B."/>
            <person name="Scheuner C."/>
            <person name="Meier-Kolthoff J.P."/>
            <person name="Sproer C."/>
            <person name="Gram L."/>
            <person name="Overmann J."/>
        </authorList>
    </citation>
    <scope>NUCLEOTIDE SEQUENCE [LARGE SCALE GENOMIC DNA]</scope>
    <source>
        <strain evidence="2 3">P88</strain>
    </source>
</reference>
<evidence type="ECO:0000313" key="3">
    <source>
        <dbReference type="Proteomes" id="UP000236447"/>
    </source>
</evidence>
<accession>A0A2I7K7Y4</accession>
<protein>
    <submittedName>
        <fullName evidence="2">Uncharacterized protein</fullName>
    </submittedName>
</protein>
<keyword evidence="1" id="KW-0175">Coiled coil</keyword>
<gene>
    <name evidence="2" type="ORF">PhaeoP88_01338</name>
</gene>
<dbReference type="Proteomes" id="UP000236447">
    <property type="component" value="Chromosome"/>
</dbReference>
<reference evidence="2 3" key="1">
    <citation type="journal article" date="2017" name="Front. Microbiol.">
        <title>Phaeobacter piscinae sp. nov., a species of the Roseobacter group and potential aquaculture probiont.</title>
        <authorList>
            <person name="Sonnenschein E.C."/>
            <person name="Phippen C.B.W."/>
            <person name="Nielsen K.F."/>
            <person name="Mateiu R.V."/>
            <person name="Melchiorsen J."/>
            <person name="Gram L."/>
            <person name="Overmann J."/>
            <person name="Freese H.M."/>
        </authorList>
    </citation>
    <scope>NUCLEOTIDE SEQUENCE [LARGE SCALE GENOMIC DNA]</scope>
    <source>
        <strain evidence="2 3">P88</strain>
    </source>
</reference>
<organism evidence="2 3">
    <name type="scientific">Phaeobacter inhibens</name>
    <dbReference type="NCBI Taxonomy" id="221822"/>
    <lineage>
        <taxon>Bacteria</taxon>
        <taxon>Pseudomonadati</taxon>
        <taxon>Pseudomonadota</taxon>
        <taxon>Alphaproteobacteria</taxon>
        <taxon>Rhodobacterales</taxon>
        <taxon>Roseobacteraceae</taxon>
        <taxon>Phaeobacter</taxon>
    </lineage>
</organism>
<name>A0A2I7K7Y4_9RHOB</name>
<sequence length="76" mass="8900">MINDNRKIDNLMQQAQELERRILAAHRLDRLVLYTEFSRTLAQLRVAGGRVPSRMLRLEQMLGEEAAEEMFDNMPV</sequence>
<dbReference type="GeneID" id="57288098"/>
<feature type="coiled-coil region" evidence="1">
    <location>
        <begin position="1"/>
        <end position="28"/>
    </location>
</feature>
<proteinExistence type="predicted"/>